<dbReference type="InParanoid" id="A0A1E1KRK1"/>
<accession>A0A1E1KRK1</accession>
<protein>
    <recommendedName>
        <fullName evidence="1">Altered inheritance of mitochondria protein 41</fullName>
    </recommendedName>
</protein>
<evidence type="ECO:0000313" key="3">
    <source>
        <dbReference type="Proteomes" id="UP000178129"/>
    </source>
</evidence>
<dbReference type="PANTHER" id="PTHR28055">
    <property type="entry name" value="ALTERED INHERITANCE OF MITOCHONDRIA PROTEIN 41, MITOCHONDRIAL"/>
    <property type="match status" value="1"/>
</dbReference>
<evidence type="ECO:0000313" key="2">
    <source>
        <dbReference type="EMBL" id="CZT00645.1"/>
    </source>
</evidence>
<comment type="caution">
    <text evidence="2">The sequence shown here is derived from an EMBL/GenBank/DDBJ whole genome shotgun (WGS) entry which is preliminary data.</text>
</comment>
<dbReference type="InterPro" id="IPR042184">
    <property type="entry name" value="YqeY/Aim41_N"/>
</dbReference>
<dbReference type="Proteomes" id="UP000178129">
    <property type="component" value="Unassembled WGS sequence"/>
</dbReference>
<dbReference type="PANTHER" id="PTHR28055:SF1">
    <property type="entry name" value="ALTERED INHERITANCE OF MITOCHONDRIA PROTEIN 41, MITOCHONDRIAL"/>
    <property type="match status" value="1"/>
</dbReference>
<organism evidence="2 3">
    <name type="scientific">Rhynchosporium graminicola</name>
    <dbReference type="NCBI Taxonomy" id="2792576"/>
    <lineage>
        <taxon>Eukaryota</taxon>
        <taxon>Fungi</taxon>
        <taxon>Dikarya</taxon>
        <taxon>Ascomycota</taxon>
        <taxon>Pezizomycotina</taxon>
        <taxon>Leotiomycetes</taxon>
        <taxon>Helotiales</taxon>
        <taxon>Ploettnerulaceae</taxon>
        <taxon>Rhynchosporium</taxon>
    </lineage>
</organism>
<dbReference type="EMBL" id="FJUW01000020">
    <property type="protein sequence ID" value="CZT00645.1"/>
    <property type="molecule type" value="Genomic_DNA"/>
</dbReference>
<dbReference type="InterPro" id="IPR003789">
    <property type="entry name" value="Asn/Gln_tRNA_amidoTrase-B-like"/>
</dbReference>
<dbReference type="InterPro" id="IPR019004">
    <property type="entry name" value="YqeY/Aim41"/>
</dbReference>
<dbReference type="Gene3D" id="1.10.1510.10">
    <property type="entry name" value="Uncharacterised protein YqeY/AIM41 PF09424, N-terminal domain"/>
    <property type="match status" value="1"/>
</dbReference>
<dbReference type="FunCoup" id="A0A1E1KRK1">
    <property type="interactions" value="93"/>
</dbReference>
<dbReference type="Pfam" id="PF09424">
    <property type="entry name" value="YqeY"/>
    <property type="match status" value="1"/>
</dbReference>
<sequence>MGPTPRLADDLLTRAWDNLSIIAELQHNSIEHHHNAALNSHQLSIGHITETMFARPIFRASRLCCRFYATETQKVSPLLLKIRDDLKTAMRNKDTVRLRVVRSLLAQAKRASETKPIETDAQMLKVLTQNINANRDAAEEFTKSGRADLAEKEDQERAIMDEYKDSVPKVGEADLAAVRERIELVLKQLQEQLGGEFKRENVKVGDVLKRVLEGKEGEEILGKFERGEVVKVLMPMLKGTK</sequence>
<dbReference type="SUPFAM" id="SSF89095">
    <property type="entry name" value="GatB/YqeY motif"/>
    <property type="match status" value="1"/>
</dbReference>
<gene>
    <name evidence="1" type="primary">AIM41</name>
    <name evidence="2" type="ORF">RCO7_03055</name>
</gene>
<dbReference type="GO" id="GO:0016884">
    <property type="term" value="F:carbon-nitrogen ligase activity, with glutamine as amido-N-donor"/>
    <property type="evidence" value="ECO:0007669"/>
    <property type="project" value="UniProtKB-UniRule"/>
</dbReference>
<dbReference type="GO" id="GO:0005739">
    <property type="term" value="C:mitochondrion"/>
    <property type="evidence" value="ECO:0007669"/>
    <property type="project" value="UniProtKB-SubCell"/>
</dbReference>
<comment type="subcellular location">
    <subcellularLocation>
        <location evidence="1">Mitochondrion</location>
    </subcellularLocation>
</comment>
<proteinExistence type="inferred from homology"/>
<keyword evidence="3" id="KW-1185">Reference proteome</keyword>
<dbReference type="AlphaFoldDB" id="A0A1E1KRK1"/>
<dbReference type="STRING" id="914237.A0A1E1KRK1"/>
<name>A0A1E1KRK1_9HELO</name>
<keyword evidence="1" id="KW-0496">Mitochondrion</keyword>
<comment type="similarity">
    <text evidence="1">Belongs to the AIM41 family.</text>
</comment>
<evidence type="ECO:0000256" key="1">
    <source>
        <dbReference type="RuleBase" id="RU365099"/>
    </source>
</evidence>
<reference evidence="3" key="1">
    <citation type="submission" date="2016-03" db="EMBL/GenBank/DDBJ databases">
        <authorList>
            <person name="Ploux O."/>
        </authorList>
    </citation>
    <scope>NUCLEOTIDE SEQUENCE [LARGE SCALE GENOMIC DNA]</scope>
    <source>
        <strain evidence="3">UK7</strain>
    </source>
</reference>